<name>A0A329S4N8_9STRA</name>
<evidence type="ECO:0000313" key="3">
    <source>
        <dbReference type="Proteomes" id="UP000251314"/>
    </source>
</evidence>
<sequence length="55" mass="6408">MAFFERQFNCGIHVLRTDRGGEYKTLDLFFMDTGTARQVSELRNQASNGKAERMY</sequence>
<dbReference type="Proteomes" id="UP000251314">
    <property type="component" value="Unassembled WGS sequence"/>
</dbReference>
<dbReference type="EMBL" id="RCMK01000098">
    <property type="protein sequence ID" value="KAG2949044.1"/>
    <property type="molecule type" value="Genomic_DNA"/>
</dbReference>
<dbReference type="OrthoDB" id="10470636at2759"/>
<dbReference type="GO" id="GO:0003676">
    <property type="term" value="F:nucleic acid binding"/>
    <property type="evidence" value="ECO:0007669"/>
    <property type="project" value="InterPro"/>
</dbReference>
<comment type="caution">
    <text evidence="2">The sequence shown here is derived from an EMBL/GenBank/DDBJ whole genome shotgun (WGS) entry which is preliminary data.</text>
</comment>
<reference evidence="1" key="2">
    <citation type="submission" date="2018-10" db="EMBL/GenBank/DDBJ databases">
        <title>Effector identification in a new, highly contiguous assembly of the strawberry crown rot pathogen Phytophthora cactorum.</title>
        <authorList>
            <person name="Armitage A.D."/>
            <person name="Nellist C.F."/>
            <person name="Bates H."/>
            <person name="Vickerstaff R.J."/>
            <person name="Harrison R.J."/>
        </authorList>
    </citation>
    <scope>NUCLEOTIDE SEQUENCE</scope>
    <source>
        <strain evidence="1">4040</strain>
    </source>
</reference>
<accession>A0A329S4N8</accession>
<evidence type="ECO:0000313" key="2">
    <source>
        <dbReference type="EMBL" id="RAW31934.1"/>
    </source>
</evidence>
<gene>
    <name evidence="2" type="ORF">PC110_g11730</name>
    <name evidence="1" type="ORF">PC117_g5549</name>
</gene>
<dbReference type="InterPro" id="IPR036397">
    <property type="entry name" value="RNaseH_sf"/>
</dbReference>
<evidence type="ECO:0008006" key="4">
    <source>
        <dbReference type="Google" id="ProtNLM"/>
    </source>
</evidence>
<evidence type="ECO:0000313" key="1">
    <source>
        <dbReference type="EMBL" id="KAG2949044.1"/>
    </source>
</evidence>
<dbReference type="Proteomes" id="UP000736787">
    <property type="component" value="Unassembled WGS sequence"/>
</dbReference>
<dbReference type="SUPFAM" id="SSF53098">
    <property type="entry name" value="Ribonuclease H-like"/>
    <property type="match status" value="1"/>
</dbReference>
<reference evidence="2 3" key="1">
    <citation type="submission" date="2018-01" db="EMBL/GenBank/DDBJ databases">
        <title>Draft genome of the strawberry crown rot pathogen Phytophthora cactorum.</title>
        <authorList>
            <person name="Armitage A.D."/>
            <person name="Lysoe E."/>
            <person name="Nellist C.F."/>
            <person name="Harrison R.J."/>
            <person name="Brurberg M.B."/>
        </authorList>
    </citation>
    <scope>NUCLEOTIDE SEQUENCE [LARGE SCALE GENOMIC DNA]</scope>
    <source>
        <strain evidence="2 3">10300</strain>
    </source>
</reference>
<dbReference type="AlphaFoldDB" id="A0A329S4N8"/>
<dbReference type="InterPro" id="IPR012337">
    <property type="entry name" value="RNaseH-like_sf"/>
</dbReference>
<dbReference type="EMBL" id="MJFZ01000300">
    <property type="protein sequence ID" value="RAW31934.1"/>
    <property type="molecule type" value="Genomic_DNA"/>
</dbReference>
<dbReference type="VEuPathDB" id="FungiDB:PC110_g11730"/>
<keyword evidence="3" id="KW-1185">Reference proteome</keyword>
<proteinExistence type="predicted"/>
<dbReference type="Gene3D" id="3.30.420.10">
    <property type="entry name" value="Ribonuclease H-like superfamily/Ribonuclease H"/>
    <property type="match status" value="1"/>
</dbReference>
<protein>
    <recommendedName>
        <fullName evidence="4">Integrase catalytic domain-containing protein</fullName>
    </recommendedName>
</protein>
<organism evidence="2 3">
    <name type="scientific">Phytophthora cactorum</name>
    <dbReference type="NCBI Taxonomy" id="29920"/>
    <lineage>
        <taxon>Eukaryota</taxon>
        <taxon>Sar</taxon>
        <taxon>Stramenopiles</taxon>
        <taxon>Oomycota</taxon>
        <taxon>Peronosporomycetes</taxon>
        <taxon>Peronosporales</taxon>
        <taxon>Peronosporaceae</taxon>
        <taxon>Phytophthora</taxon>
    </lineage>
</organism>